<evidence type="ECO:0000313" key="5">
    <source>
        <dbReference type="EMBL" id="AVG23417.1"/>
    </source>
</evidence>
<evidence type="ECO:0000259" key="4">
    <source>
        <dbReference type="Pfam" id="PF17479"/>
    </source>
</evidence>
<evidence type="ECO:0000313" key="6">
    <source>
        <dbReference type="Proteomes" id="UP000243077"/>
    </source>
</evidence>
<keyword evidence="2" id="KW-0732">Signal</keyword>
<dbReference type="AlphaFoldDB" id="A0A2L2BP42"/>
<feature type="domain" description="DUF3048" evidence="4">
    <location>
        <begin position="224"/>
        <end position="332"/>
    </location>
</feature>
<dbReference type="KEGG" id="psai:C3B54_11422"/>
<dbReference type="InterPro" id="IPR023158">
    <property type="entry name" value="YerB-like_sf"/>
</dbReference>
<dbReference type="EMBL" id="CP026923">
    <property type="protein sequence ID" value="AVG23417.1"/>
    <property type="molecule type" value="Genomic_DNA"/>
</dbReference>
<feature type="chain" id="PRO_5039289986" evidence="2">
    <location>
        <begin position="25"/>
        <end position="350"/>
    </location>
</feature>
<evidence type="ECO:0000259" key="3">
    <source>
        <dbReference type="Pfam" id="PF11258"/>
    </source>
</evidence>
<evidence type="ECO:0000256" key="1">
    <source>
        <dbReference type="SAM" id="MobiDB-lite"/>
    </source>
</evidence>
<gene>
    <name evidence="5" type="ORF">C3B54_11422</name>
</gene>
<dbReference type="RefSeq" id="WP_158665468.1">
    <property type="nucleotide sequence ID" value="NZ_CP026923.1"/>
</dbReference>
<dbReference type="InterPro" id="IPR035328">
    <property type="entry name" value="DUF3048_C"/>
</dbReference>
<evidence type="ECO:0000256" key="2">
    <source>
        <dbReference type="SAM" id="SignalP"/>
    </source>
</evidence>
<protein>
    <submittedName>
        <fullName evidence="5">DUF3048-like protein</fullName>
    </submittedName>
</protein>
<keyword evidence="6" id="KW-1185">Reference proteome</keyword>
<feature type="domain" description="DUF3048" evidence="3">
    <location>
        <begin position="55"/>
        <end position="195"/>
    </location>
</feature>
<dbReference type="OrthoDB" id="9779102at2"/>
<dbReference type="Proteomes" id="UP000243077">
    <property type="component" value="Chromosome"/>
</dbReference>
<dbReference type="PROSITE" id="PS51257">
    <property type="entry name" value="PROKAR_LIPOPROTEIN"/>
    <property type="match status" value="1"/>
</dbReference>
<reference evidence="5 6" key="1">
    <citation type="submission" date="2018-02" db="EMBL/GenBank/DDBJ databases">
        <title>Complete genome of the streamlined marine actinobacterium Pontimonas salivibrio CL-TW6 adapted to coastal planktonic lifestype.</title>
        <authorList>
            <person name="Cho B.C."/>
            <person name="Hardies S.C."/>
            <person name="Jang G.I."/>
            <person name="Hwang C.Y."/>
        </authorList>
    </citation>
    <scope>NUCLEOTIDE SEQUENCE [LARGE SCALE GENOMIC DNA]</scope>
    <source>
        <strain evidence="5 6">CL-TW6</strain>
    </source>
</reference>
<sequence>MRAIRAATSVLAVTLLLAGCQSGAGSDGGDATDESAPIDNSESPSIEIDADLWPLTGLPLDGGDSSLPSLAAKIDNAPAARPQVGLDQADIVFEELVEGGLTRYVAVWHSTLPAEVGPVRSVRPMDPDIVSPFGGIIAYSGGQQRFVEAMLDAPVASAINGQSDVEDFFYRSSDKIAPHNVIVRAPELVSYFQDRSGPPPQFNYSTQVDESSAATDGVAANLVRVFFSGSSFPTWEYDAERGSYLRHQTNGAPDNALSGEQISAENVVVLEVDIQVIQDIPTTRMVDSGEGVVATGGGVLEVRWSKAAPEAPIELTDTSGARVLLAPGQTWVELIPAEGSGVPAGQVELE</sequence>
<name>A0A2L2BP42_9MICO</name>
<dbReference type="Pfam" id="PF11258">
    <property type="entry name" value="DUF3048"/>
    <property type="match status" value="1"/>
</dbReference>
<accession>A0A2L2BP42</accession>
<organism evidence="5 6">
    <name type="scientific">Pontimonas salivibrio</name>
    <dbReference type="NCBI Taxonomy" id="1159327"/>
    <lineage>
        <taxon>Bacteria</taxon>
        <taxon>Bacillati</taxon>
        <taxon>Actinomycetota</taxon>
        <taxon>Actinomycetes</taxon>
        <taxon>Micrococcales</taxon>
        <taxon>Microbacteriaceae</taxon>
        <taxon>Pontimonas</taxon>
    </lineage>
</organism>
<dbReference type="InterPro" id="IPR021416">
    <property type="entry name" value="DUF3048_N"/>
</dbReference>
<feature type="region of interest" description="Disordered" evidence="1">
    <location>
        <begin position="24"/>
        <end position="44"/>
    </location>
</feature>
<feature type="signal peptide" evidence="2">
    <location>
        <begin position="1"/>
        <end position="24"/>
    </location>
</feature>
<dbReference type="Pfam" id="PF17479">
    <property type="entry name" value="DUF3048_C"/>
    <property type="match status" value="1"/>
</dbReference>
<dbReference type="SUPFAM" id="SSF159774">
    <property type="entry name" value="YerB-like"/>
    <property type="match status" value="1"/>
</dbReference>
<proteinExistence type="predicted"/>
<dbReference type="Gene3D" id="3.50.90.10">
    <property type="entry name" value="YerB-like"/>
    <property type="match status" value="1"/>
</dbReference>